<comment type="caution">
    <text evidence="1">The sequence shown here is derived from an EMBL/GenBank/DDBJ whole genome shotgun (WGS) entry which is preliminary data.</text>
</comment>
<evidence type="ECO:0000313" key="1">
    <source>
        <dbReference type="EMBL" id="MBP0482852.1"/>
    </source>
</evidence>
<dbReference type="AlphaFoldDB" id="A0A940S1A3"/>
<protein>
    <submittedName>
        <fullName evidence="1">Uncharacterized protein</fullName>
    </submittedName>
</protein>
<gene>
    <name evidence="1" type="ORF">J5474_10160</name>
</gene>
<name>A0A940S1A3_9RHOB</name>
<proteinExistence type="predicted"/>
<reference evidence="1" key="1">
    <citation type="submission" date="2021-03" db="EMBL/GenBank/DDBJ databases">
        <title>Sagittula salina sp. nov. strain M10.9X isolated from the marine waste.</title>
        <authorList>
            <person name="Satari L."/>
            <person name="Molina-Menor E."/>
            <person name="Vidal-Verdu A."/>
            <person name="Pascual J."/>
            <person name="Pereto J."/>
            <person name="Porcar M."/>
        </authorList>
    </citation>
    <scope>NUCLEOTIDE SEQUENCE</scope>
    <source>
        <strain evidence="1">M10.9X</strain>
    </source>
</reference>
<organism evidence="1 2">
    <name type="scientific">Sagittula salina</name>
    <dbReference type="NCBI Taxonomy" id="2820268"/>
    <lineage>
        <taxon>Bacteria</taxon>
        <taxon>Pseudomonadati</taxon>
        <taxon>Pseudomonadota</taxon>
        <taxon>Alphaproteobacteria</taxon>
        <taxon>Rhodobacterales</taxon>
        <taxon>Roseobacteraceae</taxon>
        <taxon>Sagittula</taxon>
    </lineage>
</organism>
<dbReference type="RefSeq" id="WP_209360803.1">
    <property type="nucleotide sequence ID" value="NZ_JAGISH010000005.1"/>
</dbReference>
<evidence type="ECO:0000313" key="2">
    <source>
        <dbReference type="Proteomes" id="UP000675940"/>
    </source>
</evidence>
<accession>A0A940S1A3</accession>
<dbReference type="EMBL" id="JAGISH010000005">
    <property type="protein sequence ID" value="MBP0482852.1"/>
    <property type="molecule type" value="Genomic_DNA"/>
</dbReference>
<dbReference type="Proteomes" id="UP000675940">
    <property type="component" value="Unassembled WGS sequence"/>
</dbReference>
<keyword evidence="2" id="KW-1185">Reference proteome</keyword>
<sequence length="114" mass="13503">MIRDRNPIRRGDDGRIRHIDVPALMQSPDGFARLRSALEELGERLPDREIHDEPPWLIAPETSRDCVLWKVRRGAAALRGFTDWYRTQAPDRRRCFRERYPEPRNWAGFYDSLA</sequence>